<keyword evidence="2" id="KW-1185">Reference proteome</keyword>
<dbReference type="Proteomes" id="UP000002194">
    <property type="component" value="Chromosome"/>
</dbReference>
<protein>
    <submittedName>
        <fullName evidence="1">Uncharacterized protein</fullName>
    </submittedName>
</protein>
<dbReference type="EMBL" id="AE017285">
    <property type="protein sequence ID" value="AAS97428.1"/>
    <property type="molecule type" value="Genomic_DNA"/>
</dbReference>
<name>Q726Z9_NITV2</name>
<sequence>MLFYGLLSLQCGRPVHGEEITGGMGTASPCWLFHLCFNVSKEDNTV</sequence>
<reference evidence="1 2" key="1">
    <citation type="journal article" date="2004" name="Nat. Biotechnol.">
        <title>The genome sequence of the anaerobic, sulfate-reducing bacterium Desulfovibrio vulgaris Hildenborough.</title>
        <authorList>
            <person name="Heidelberg J.F."/>
            <person name="Seshadri R."/>
            <person name="Haveman S.A."/>
            <person name="Hemme C.L."/>
            <person name="Paulsen I.T."/>
            <person name="Kolonay J.F."/>
            <person name="Eisen J.A."/>
            <person name="Ward N."/>
            <person name="Methe B."/>
            <person name="Brinkac L.M."/>
            <person name="Daugherty S.C."/>
            <person name="Deboy R.T."/>
            <person name="Dodson R.J."/>
            <person name="Durkin A.S."/>
            <person name="Madupu R."/>
            <person name="Nelson W.C."/>
            <person name="Sullivan S.A."/>
            <person name="Fouts D."/>
            <person name="Haft D.H."/>
            <person name="Selengut J."/>
            <person name="Peterson J.D."/>
            <person name="Davidsen T.M."/>
            <person name="Zafar N."/>
            <person name="Zhou L."/>
            <person name="Radune D."/>
            <person name="Dimitrov G."/>
            <person name="Hance M."/>
            <person name="Tran K."/>
            <person name="Khouri H."/>
            <person name="Gill J."/>
            <person name="Utterback T.R."/>
            <person name="Feldblyum T.V."/>
            <person name="Wall J.D."/>
            <person name="Voordouw G."/>
            <person name="Fraser C.M."/>
        </authorList>
    </citation>
    <scope>NUCLEOTIDE SEQUENCE [LARGE SCALE GENOMIC DNA]</scope>
    <source>
        <strain evidence="2">ATCC 29579 / DSM 644 / NCIMB 8303 / VKM B-1760 / Hildenborough</strain>
    </source>
</reference>
<dbReference type="STRING" id="882.DVU_2957"/>
<evidence type="ECO:0000313" key="1">
    <source>
        <dbReference type="EMBL" id="AAS97428.1"/>
    </source>
</evidence>
<organism evidence="1 2">
    <name type="scientific">Nitratidesulfovibrio vulgaris (strain ATCC 29579 / DSM 644 / CCUG 34227 / NCIMB 8303 / VKM B-1760 / Hildenborough)</name>
    <name type="common">Desulfovibrio vulgaris</name>
    <dbReference type="NCBI Taxonomy" id="882"/>
    <lineage>
        <taxon>Bacteria</taxon>
        <taxon>Pseudomonadati</taxon>
        <taxon>Thermodesulfobacteriota</taxon>
        <taxon>Desulfovibrionia</taxon>
        <taxon>Desulfovibrionales</taxon>
        <taxon>Desulfovibrionaceae</taxon>
        <taxon>Nitratidesulfovibrio</taxon>
    </lineage>
</organism>
<dbReference type="AlphaFoldDB" id="Q726Z9"/>
<accession>Q726Z9</accession>
<dbReference type="PaxDb" id="882-DVU_2957"/>
<evidence type="ECO:0000313" key="2">
    <source>
        <dbReference type="Proteomes" id="UP000002194"/>
    </source>
</evidence>
<dbReference type="KEGG" id="dvu:DVU_2957"/>
<dbReference type="EnsemblBacteria" id="AAS97428">
    <property type="protein sequence ID" value="AAS97428"/>
    <property type="gene ID" value="DVU_2957"/>
</dbReference>
<proteinExistence type="predicted"/>
<gene>
    <name evidence="1" type="ordered locus">DVU_2957</name>
</gene>
<dbReference type="HOGENOM" id="CLU_3182943_0_0_7"/>